<dbReference type="GeneID" id="38120204"/>
<evidence type="ECO:0000313" key="2">
    <source>
        <dbReference type="Proteomes" id="UP000256690"/>
    </source>
</evidence>
<dbReference type="Proteomes" id="UP000256690">
    <property type="component" value="Unassembled WGS sequence"/>
</dbReference>
<proteinExistence type="predicted"/>
<dbReference type="RefSeq" id="XP_026599582.1">
    <property type="nucleotide sequence ID" value="XM_026751850.1"/>
</dbReference>
<keyword evidence="2" id="KW-1185">Reference proteome</keyword>
<evidence type="ECO:0000313" key="1">
    <source>
        <dbReference type="EMBL" id="RDW64423.1"/>
    </source>
</evidence>
<dbReference type="EMBL" id="PVWQ01000014">
    <property type="protein sequence ID" value="RDW64423.1"/>
    <property type="molecule type" value="Genomic_DNA"/>
</dbReference>
<dbReference type="AlphaFoldDB" id="A0A3D8QRH7"/>
<accession>A0A3D8QRH7</accession>
<organism evidence="1 2">
    <name type="scientific">Aspergillus mulundensis</name>
    <dbReference type="NCBI Taxonomy" id="1810919"/>
    <lineage>
        <taxon>Eukaryota</taxon>
        <taxon>Fungi</taxon>
        <taxon>Dikarya</taxon>
        <taxon>Ascomycota</taxon>
        <taxon>Pezizomycotina</taxon>
        <taxon>Eurotiomycetes</taxon>
        <taxon>Eurotiomycetidae</taxon>
        <taxon>Eurotiales</taxon>
        <taxon>Aspergillaceae</taxon>
        <taxon>Aspergillus</taxon>
        <taxon>Aspergillus subgen. Nidulantes</taxon>
    </lineage>
</organism>
<sequence>MQTQKTNPKSPLFQMTLPPTTIDDLPDDILHKISIQLIEASPHTPSALAPLCRVNQRWNTLFTPTLYTHFTYSGDPSSIPKLWSFLRTIHRRPDLASLVHSLILTTTHLNEPTLAQAYHPDWTRFFNMLRELAAENYHWVLEALAEGGMADLYDDVYAAFFPAPSGQQPWDIVHWGKYIQSLTALVMALCPNVTRLDVHVHPDDKFLKRTLNSAVASRSQMQLLKDIDMDADLDIAFDTDDDDNEVPTSPDSTISGLPFQNLQTLILSPAFSSVPGNNSNAGTLVLGDEYPFHLLPNLKDLSIQGPNANIQITPGTQTTMTPIETLTLSNLRVQNLLPGLARLALPEGSTQALTSNLRSLTLTLPDIGAQNNNARLYSPLWAVLNHLRNQLVALDVQQTVNEHNCTLDLELEPDSSRWAHNLDMCTSLSTFPKLTRLNVSLWILVALNCTHPHPYRLISHLPPNVKELGIYNHPRLLDVMWEDATLRFNLPYELENTVLWSSKRCLAKAVMLEDGRSVEIMDAVAGMMGVGELFD</sequence>
<name>A0A3D8QRH7_9EURO</name>
<reference evidence="1 2" key="1">
    <citation type="journal article" date="2018" name="IMA Fungus">
        <title>IMA Genome-F 9: Draft genome sequence of Annulohypoxylon stygium, Aspergillus mulundensis, Berkeleyomyces basicola (syn. Thielaviopsis basicola), Ceratocystis smalleyi, two Cercospora beticola strains, Coleophoma cylindrospora, Fusarium fracticaudum, Phialophora cf. hyalina, and Morchella septimelata.</title>
        <authorList>
            <person name="Wingfield B.D."/>
            <person name="Bills G.F."/>
            <person name="Dong Y."/>
            <person name="Huang W."/>
            <person name="Nel W.J."/>
            <person name="Swalarsk-Parry B.S."/>
            <person name="Vaghefi N."/>
            <person name="Wilken P.M."/>
            <person name="An Z."/>
            <person name="de Beer Z.W."/>
            <person name="De Vos L."/>
            <person name="Chen L."/>
            <person name="Duong T.A."/>
            <person name="Gao Y."/>
            <person name="Hammerbacher A."/>
            <person name="Kikkert J.R."/>
            <person name="Li Y."/>
            <person name="Li H."/>
            <person name="Li K."/>
            <person name="Li Q."/>
            <person name="Liu X."/>
            <person name="Ma X."/>
            <person name="Naidoo K."/>
            <person name="Pethybridge S.J."/>
            <person name="Sun J."/>
            <person name="Steenkamp E.T."/>
            <person name="van der Nest M.A."/>
            <person name="van Wyk S."/>
            <person name="Wingfield M.J."/>
            <person name="Xiong C."/>
            <person name="Yue Q."/>
            <person name="Zhang X."/>
        </authorList>
    </citation>
    <scope>NUCLEOTIDE SEQUENCE [LARGE SCALE GENOMIC DNA]</scope>
    <source>
        <strain evidence="1 2">DSM 5745</strain>
    </source>
</reference>
<gene>
    <name evidence="1" type="ORF">DSM5745_09834</name>
</gene>
<evidence type="ECO:0008006" key="3">
    <source>
        <dbReference type="Google" id="ProtNLM"/>
    </source>
</evidence>
<comment type="caution">
    <text evidence="1">The sequence shown here is derived from an EMBL/GenBank/DDBJ whole genome shotgun (WGS) entry which is preliminary data.</text>
</comment>
<protein>
    <recommendedName>
        <fullName evidence="3">F-box domain-containing protein</fullName>
    </recommendedName>
</protein>